<gene>
    <name evidence="5" type="ORF">AB0887_37545</name>
</gene>
<proteinExistence type="predicted"/>
<evidence type="ECO:0000256" key="2">
    <source>
        <dbReference type="ARBA" id="ARBA00022630"/>
    </source>
</evidence>
<dbReference type="SUPFAM" id="SSF51905">
    <property type="entry name" value="FAD/NAD(P)-binding domain"/>
    <property type="match status" value="1"/>
</dbReference>
<dbReference type="Pfam" id="PF01494">
    <property type="entry name" value="FAD_binding_3"/>
    <property type="match status" value="1"/>
</dbReference>
<dbReference type="EMBL" id="JBEYRS010000028">
    <property type="protein sequence ID" value="MEW2367614.1"/>
    <property type="molecule type" value="Genomic_DNA"/>
</dbReference>
<keyword evidence="3" id="KW-0274">FAD</keyword>
<comment type="caution">
    <text evidence="5">The sequence shown here is derived from an EMBL/GenBank/DDBJ whole genome shotgun (WGS) entry which is preliminary data.</text>
</comment>
<comment type="cofactor">
    <cofactor evidence="1">
        <name>FAD</name>
        <dbReference type="ChEBI" id="CHEBI:57692"/>
    </cofactor>
</comment>
<reference evidence="5 6" key="1">
    <citation type="submission" date="2024-06" db="EMBL/GenBank/DDBJ databases">
        <title>The Natural Products Discovery Center: Release of the First 8490 Sequenced Strains for Exploring Actinobacteria Biosynthetic Diversity.</title>
        <authorList>
            <person name="Kalkreuter E."/>
            <person name="Kautsar S.A."/>
            <person name="Yang D."/>
            <person name="Bader C.D."/>
            <person name="Teijaro C.N."/>
            <person name="Fluegel L."/>
            <person name="Davis C.M."/>
            <person name="Simpson J.R."/>
            <person name="Lauterbach L."/>
            <person name="Steele A.D."/>
            <person name="Gui C."/>
            <person name="Meng S."/>
            <person name="Li G."/>
            <person name="Viehrig K."/>
            <person name="Ye F."/>
            <person name="Su P."/>
            <person name="Kiefer A.F."/>
            <person name="Nichols A."/>
            <person name="Cepeda A.J."/>
            <person name="Yan W."/>
            <person name="Fan B."/>
            <person name="Jiang Y."/>
            <person name="Adhikari A."/>
            <person name="Zheng C.-J."/>
            <person name="Schuster L."/>
            <person name="Cowan T.M."/>
            <person name="Smanski M.J."/>
            <person name="Chevrette M.G."/>
            <person name="De Carvalho L.P.S."/>
            <person name="Shen B."/>
        </authorList>
    </citation>
    <scope>NUCLEOTIDE SEQUENCE [LARGE SCALE GENOMIC DNA]</scope>
    <source>
        <strain evidence="5 6">NPDC047833</strain>
    </source>
</reference>
<evidence type="ECO:0000256" key="3">
    <source>
        <dbReference type="ARBA" id="ARBA00022827"/>
    </source>
</evidence>
<sequence>MPDRAPYPHPLPDTDLDVLVIGAGPAGIALAADLARYGVRCQVAERRPDPRPGTRCPNLWRRTLYAYDRLGQSSDELRAHGVPMRSKAFHVGDRTAELSLLEDADDQQWPYPLLVRQDRQEEYLTALARKHGCPVRRGVTARIVAQEQGCVRVELTTPEGSPELLRAAWVVAADGAQSPSRAAAGVDWQVLRHDGVAWWQVDAGIEGVKLPTDREDLFHAPYSHVGMVPLADGRHRVFLASATEDATAQPSYEDVERLFTAVVHPEARLHEPRHLWWHTPVEGRAERWLTGRVILLGEAARVFPMPVHGLNTGIQDAANLAWKLAAVVQGRASVRLLRTYESERRRVAEVLMERGKRVLRAGVAADPEATLAPILHEGSPRIRTEPAPTYEMSPLTGGTERFADGCAGHWIASCPVHTPAGVWSVSTLQSQGQWLVLSPSREPLNVTHPLNPRVVDGAQLAVCDRLMITIVRPDGYVGAEIPCGTGRPAERAVLDYLDRVAVGG</sequence>
<evidence type="ECO:0000313" key="5">
    <source>
        <dbReference type="EMBL" id="MEW2367614.1"/>
    </source>
</evidence>
<dbReference type="PANTHER" id="PTHR43004">
    <property type="entry name" value="TRK SYSTEM POTASSIUM UPTAKE PROTEIN"/>
    <property type="match status" value="1"/>
</dbReference>
<protein>
    <submittedName>
        <fullName evidence="5">FAD-dependent monooxygenase</fullName>
    </submittedName>
</protein>
<dbReference type="InterPro" id="IPR036188">
    <property type="entry name" value="FAD/NAD-bd_sf"/>
</dbReference>
<keyword evidence="2" id="KW-0285">Flavoprotein</keyword>
<keyword evidence="5" id="KW-0503">Monooxygenase</keyword>
<keyword evidence="5" id="KW-0560">Oxidoreductase</keyword>
<name>A0ABV3M7D2_9ACTN</name>
<dbReference type="InterPro" id="IPR050641">
    <property type="entry name" value="RIFMO-like"/>
</dbReference>
<accession>A0ABV3M7D2</accession>
<dbReference type="PRINTS" id="PR00420">
    <property type="entry name" value="RNGMNOXGNASE"/>
</dbReference>
<dbReference type="Gene3D" id="3.50.50.60">
    <property type="entry name" value="FAD/NAD(P)-binding domain"/>
    <property type="match status" value="1"/>
</dbReference>
<dbReference type="GO" id="GO:0004497">
    <property type="term" value="F:monooxygenase activity"/>
    <property type="evidence" value="ECO:0007669"/>
    <property type="project" value="UniProtKB-KW"/>
</dbReference>
<dbReference type="Gene3D" id="3.30.70.2450">
    <property type="match status" value="1"/>
</dbReference>
<feature type="domain" description="FAD-binding" evidence="4">
    <location>
        <begin position="16"/>
        <end position="353"/>
    </location>
</feature>
<keyword evidence="6" id="KW-1185">Reference proteome</keyword>
<evidence type="ECO:0000313" key="6">
    <source>
        <dbReference type="Proteomes" id="UP001553843"/>
    </source>
</evidence>
<evidence type="ECO:0000259" key="4">
    <source>
        <dbReference type="Pfam" id="PF01494"/>
    </source>
</evidence>
<organism evidence="5 6">
    <name type="scientific">Streptomyces huasconensis</name>
    <dbReference type="NCBI Taxonomy" id="1854574"/>
    <lineage>
        <taxon>Bacteria</taxon>
        <taxon>Bacillati</taxon>
        <taxon>Actinomycetota</taxon>
        <taxon>Actinomycetes</taxon>
        <taxon>Kitasatosporales</taxon>
        <taxon>Streptomycetaceae</taxon>
        <taxon>Streptomyces</taxon>
    </lineage>
</organism>
<dbReference type="Proteomes" id="UP001553843">
    <property type="component" value="Unassembled WGS sequence"/>
</dbReference>
<dbReference type="InterPro" id="IPR002938">
    <property type="entry name" value="FAD-bd"/>
</dbReference>
<dbReference type="PANTHER" id="PTHR43004:SF19">
    <property type="entry name" value="BINDING MONOOXYGENASE, PUTATIVE (JCVI)-RELATED"/>
    <property type="match status" value="1"/>
</dbReference>
<dbReference type="RefSeq" id="WP_359773756.1">
    <property type="nucleotide sequence ID" value="NZ_JBEYRR010000001.1"/>
</dbReference>
<evidence type="ECO:0000256" key="1">
    <source>
        <dbReference type="ARBA" id="ARBA00001974"/>
    </source>
</evidence>